<evidence type="ECO:0000256" key="5">
    <source>
        <dbReference type="ARBA" id="ARBA00023163"/>
    </source>
</evidence>
<keyword evidence="4" id="KW-0010">Activator</keyword>
<evidence type="ECO:0000313" key="9">
    <source>
        <dbReference type="EMBL" id="OWF37805.1"/>
    </source>
</evidence>
<dbReference type="EMBL" id="NEDP02005579">
    <property type="protein sequence ID" value="OWF37805.1"/>
    <property type="molecule type" value="Genomic_DNA"/>
</dbReference>
<evidence type="ECO:0000256" key="3">
    <source>
        <dbReference type="ARBA" id="ARBA00023015"/>
    </source>
</evidence>
<dbReference type="InterPro" id="IPR042859">
    <property type="entry name" value="NOL11"/>
</dbReference>
<dbReference type="STRING" id="6573.A0A210PMS4"/>
<evidence type="ECO:0000256" key="4">
    <source>
        <dbReference type="ARBA" id="ARBA00023159"/>
    </source>
</evidence>
<dbReference type="Proteomes" id="UP000242188">
    <property type="component" value="Unassembled WGS sequence"/>
</dbReference>
<evidence type="ECO:0000256" key="6">
    <source>
        <dbReference type="ARBA" id="ARBA00023242"/>
    </source>
</evidence>
<proteinExistence type="predicted"/>
<dbReference type="GO" id="GO:0003723">
    <property type="term" value="F:RNA binding"/>
    <property type="evidence" value="ECO:0007669"/>
    <property type="project" value="TreeGrafter"/>
</dbReference>
<evidence type="ECO:0000313" key="10">
    <source>
        <dbReference type="Proteomes" id="UP000242188"/>
    </source>
</evidence>
<dbReference type="GO" id="GO:0030490">
    <property type="term" value="P:maturation of SSU-rRNA"/>
    <property type="evidence" value="ECO:0007669"/>
    <property type="project" value="InterPro"/>
</dbReference>
<sequence>MADLGEPLELCTCFQEKDLLYVDSDGLAGHVIITCKTNSVFVFKLDDQKAVHSWSVRRGLHITSPARWTSGNSYISVINEQNIHTWSKDDLSFEKSTKKHLKFPLHEILTTEGWDPVAVCKDGTVDFVETIKSSHKGTNSDADLNTIFSCGITSTNNAVCVTCLSQQKNSELTVTHHWYKRDTKEWKVLVTTETCPDKVQCTSSQCRTAGSSVRLYCLLSNGSMVLLDLTHQQADPVRRTVQTIPGVGSSATFTVLDTHHVAVAGTTQDKQKGIGVFDLQFGTLKAWRPYPGVVQPNVKIYSHHGNLLVACGNTMYMIPYTCQKSTVSSILGQQQQLTTAEARPTLPKCVGWPTVAGTSQMEAQMGNQQKTEELAARLCDQEKTRTYQKFQGAFWGLMKCIKEFKSVWYMSSMFTDILTRCLTETRFWPVKEITELMQLYNMPASVMPKLVDALIQHGEISLLHNFLQKVTDVPEVCLCKALQYYITAEDEELAKAAETIFIESLLPDTSSDEKQPFGVHKAYFVNSMLKEGFNDVFLVDYLKSLNFKNVLVLLEHLRHMLGNRLEDIEIEEEDMDEEILFLKKDGEKKRRGLLFGQPTIGQIADWISVTLDAHITQLIISPDARLTLINLHTCVASQVQFYDELSGLEALLDQLKAKCSVTSKQAVGQYCVEVLHIR</sequence>
<dbReference type="Pfam" id="PF08168">
    <property type="entry name" value="NOL11_N"/>
    <property type="match status" value="1"/>
</dbReference>
<gene>
    <name evidence="9" type="ORF">KP79_PYT06004</name>
</gene>
<dbReference type="InterPro" id="IPR011044">
    <property type="entry name" value="Quino_amine_DH_bsu"/>
</dbReference>
<evidence type="ECO:0000259" key="8">
    <source>
        <dbReference type="Pfam" id="PF20998"/>
    </source>
</evidence>
<evidence type="ECO:0000256" key="1">
    <source>
        <dbReference type="ARBA" id="ARBA00004604"/>
    </source>
</evidence>
<keyword evidence="10" id="KW-1185">Reference proteome</keyword>
<evidence type="ECO:0000256" key="2">
    <source>
        <dbReference type="ARBA" id="ARBA00022552"/>
    </source>
</evidence>
<evidence type="ECO:0000259" key="7">
    <source>
        <dbReference type="Pfam" id="PF08168"/>
    </source>
</evidence>
<keyword evidence="3" id="KW-0805">Transcription regulation</keyword>
<comment type="caution">
    <text evidence="9">The sequence shown here is derived from an EMBL/GenBank/DDBJ whole genome shotgun (WGS) entry which is preliminary data.</text>
</comment>
<dbReference type="SUPFAM" id="SSF50969">
    <property type="entry name" value="YVTN repeat-like/Quinoprotein amine dehydrogenase"/>
    <property type="match status" value="1"/>
</dbReference>
<dbReference type="InterPro" id="IPR012584">
    <property type="entry name" value="NOL11_N"/>
</dbReference>
<dbReference type="PANTHER" id="PTHR15633">
    <property type="entry name" value="NUCLEOLAR PROTEIN 11"/>
    <property type="match status" value="1"/>
</dbReference>
<dbReference type="Pfam" id="PF20998">
    <property type="entry name" value="Nol11_C"/>
    <property type="match status" value="1"/>
</dbReference>
<name>A0A210PMS4_MIZYE</name>
<accession>A0A210PMS4</accession>
<protein>
    <submittedName>
        <fullName evidence="9">Nucleolar protein 11-like</fullName>
    </submittedName>
</protein>
<dbReference type="OrthoDB" id="6502630at2759"/>
<comment type="subcellular location">
    <subcellularLocation>
        <location evidence="1">Nucleus</location>
        <location evidence="1">Nucleolus</location>
    </subcellularLocation>
</comment>
<feature type="domain" description="Nucleolar protein 11 N-terminal" evidence="7">
    <location>
        <begin position="1"/>
        <end position="320"/>
    </location>
</feature>
<organism evidence="9 10">
    <name type="scientific">Mizuhopecten yessoensis</name>
    <name type="common">Japanese scallop</name>
    <name type="synonym">Patinopecten yessoensis</name>
    <dbReference type="NCBI Taxonomy" id="6573"/>
    <lineage>
        <taxon>Eukaryota</taxon>
        <taxon>Metazoa</taxon>
        <taxon>Spiralia</taxon>
        <taxon>Lophotrochozoa</taxon>
        <taxon>Mollusca</taxon>
        <taxon>Bivalvia</taxon>
        <taxon>Autobranchia</taxon>
        <taxon>Pteriomorphia</taxon>
        <taxon>Pectinida</taxon>
        <taxon>Pectinoidea</taxon>
        <taxon>Pectinidae</taxon>
        <taxon>Mizuhopecten</taxon>
    </lineage>
</organism>
<keyword evidence="6" id="KW-0539">Nucleus</keyword>
<feature type="domain" description="Nucleolar protein 11 C-terminal" evidence="8">
    <location>
        <begin position="433"/>
        <end position="676"/>
    </location>
</feature>
<keyword evidence="2" id="KW-0698">rRNA processing</keyword>
<keyword evidence="5" id="KW-0804">Transcription</keyword>
<dbReference type="GO" id="GO:0005730">
    <property type="term" value="C:nucleolus"/>
    <property type="evidence" value="ECO:0007669"/>
    <property type="project" value="UniProtKB-SubCell"/>
</dbReference>
<reference evidence="9 10" key="1">
    <citation type="journal article" date="2017" name="Nat. Ecol. Evol.">
        <title>Scallop genome provides insights into evolution of bilaterian karyotype and development.</title>
        <authorList>
            <person name="Wang S."/>
            <person name="Zhang J."/>
            <person name="Jiao W."/>
            <person name="Li J."/>
            <person name="Xun X."/>
            <person name="Sun Y."/>
            <person name="Guo X."/>
            <person name="Huan P."/>
            <person name="Dong B."/>
            <person name="Zhang L."/>
            <person name="Hu X."/>
            <person name="Sun X."/>
            <person name="Wang J."/>
            <person name="Zhao C."/>
            <person name="Wang Y."/>
            <person name="Wang D."/>
            <person name="Huang X."/>
            <person name="Wang R."/>
            <person name="Lv J."/>
            <person name="Li Y."/>
            <person name="Zhang Z."/>
            <person name="Liu B."/>
            <person name="Lu W."/>
            <person name="Hui Y."/>
            <person name="Liang J."/>
            <person name="Zhou Z."/>
            <person name="Hou R."/>
            <person name="Li X."/>
            <person name="Liu Y."/>
            <person name="Li H."/>
            <person name="Ning X."/>
            <person name="Lin Y."/>
            <person name="Zhao L."/>
            <person name="Xing Q."/>
            <person name="Dou J."/>
            <person name="Li Y."/>
            <person name="Mao J."/>
            <person name="Guo H."/>
            <person name="Dou H."/>
            <person name="Li T."/>
            <person name="Mu C."/>
            <person name="Jiang W."/>
            <person name="Fu Q."/>
            <person name="Fu X."/>
            <person name="Miao Y."/>
            <person name="Liu J."/>
            <person name="Yu Q."/>
            <person name="Li R."/>
            <person name="Liao H."/>
            <person name="Li X."/>
            <person name="Kong Y."/>
            <person name="Jiang Z."/>
            <person name="Chourrout D."/>
            <person name="Li R."/>
            <person name="Bao Z."/>
        </authorList>
    </citation>
    <scope>NUCLEOTIDE SEQUENCE [LARGE SCALE GENOMIC DNA]</scope>
    <source>
        <strain evidence="9 10">PY_sf001</strain>
    </source>
</reference>
<dbReference type="PANTHER" id="PTHR15633:SF2">
    <property type="entry name" value="NUCLEOLAR PROTEIN 11"/>
    <property type="match status" value="1"/>
</dbReference>
<dbReference type="AlphaFoldDB" id="A0A210PMS4"/>
<dbReference type="InterPro" id="IPR048897">
    <property type="entry name" value="Nol11_C"/>
</dbReference>